<gene>
    <name evidence="1" type="ORF">UT61_C0068G0004</name>
</gene>
<evidence type="ECO:0008006" key="3">
    <source>
        <dbReference type="Google" id="ProtNLM"/>
    </source>
</evidence>
<dbReference type="InterPro" id="IPR010428">
    <property type="entry name" value="Zincin_1"/>
</dbReference>
<dbReference type="AlphaFoldDB" id="A0A0G0PRL0"/>
<proteinExistence type="predicted"/>
<evidence type="ECO:0000313" key="2">
    <source>
        <dbReference type="Proteomes" id="UP000034793"/>
    </source>
</evidence>
<dbReference type="CDD" id="cd12952">
    <property type="entry name" value="MMP_ACEL2062"/>
    <property type="match status" value="1"/>
</dbReference>
<sequence length="126" mass="14356">MEEELFENIVSQALAKLPSEFKNKLENVSVIVSDNPTQEQYRKIFARGGGLLLGLYEGIPQTKRRHYGIGPTMPDKITIFKHPIIYVTGGDSKLISRQIIATVEHEIAHHFGMSDEEIRTLKHRKN</sequence>
<name>A0A0G0PRL0_9BACT</name>
<organism evidence="1 2">
    <name type="scientific">Candidatus Woesebacteria bacterium GW2011_GWA1_39_8</name>
    <dbReference type="NCBI Taxonomy" id="1618552"/>
    <lineage>
        <taxon>Bacteria</taxon>
        <taxon>Candidatus Woeseibacteriota</taxon>
    </lineage>
</organism>
<dbReference type="EMBL" id="LBXL01000068">
    <property type="protein sequence ID" value="KKR27726.1"/>
    <property type="molecule type" value="Genomic_DNA"/>
</dbReference>
<comment type="caution">
    <text evidence="1">The sequence shown here is derived from an EMBL/GenBank/DDBJ whole genome shotgun (WGS) entry which is preliminary data.</text>
</comment>
<evidence type="ECO:0000313" key="1">
    <source>
        <dbReference type="EMBL" id="KKR27726.1"/>
    </source>
</evidence>
<dbReference type="Proteomes" id="UP000034793">
    <property type="component" value="Unassembled WGS sequence"/>
</dbReference>
<dbReference type="Gene3D" id="3.30.2010.20">
    <property type="match status" value="1"/>
</dbReference>
<dbReference type="Pfam" id="PF06262">
    <property type="entry name" value="Zincin_1"/>
    <property type="match status" value="1"/>
</dbReference>
<dbReference type="InterPro" id="IPR038555">
    <property type="entry name" value="Zincin_1_sf"/>
</dbReference>
<protein>
    <recommendedName>
        <fullName evidence="3">Metallopeptidase family protein</fullName>
    </recommendedName>
</protein>
<dbReference type="SUPFAM" id="SSF55486">
    <property type="entry name" value="Metalloproteases ('zincins'), catalytic domain"/>
    <property type="match status" value="1"/>
</dbReference>
<reference evidence="1 2" key="1">
    <citation type="journal article" date="2015" name="Nature">
        <title>rRNA introns, odd ribosomes, and small enigmatic genomes across a large radiation of phyla.</title>
        <authorList>
            <person name="Brown C.T."/>
            <person name="Hug L.A."/>
            <person name="Thomas B.C."/>
            <person name="Sharon I."/>
            <person name="Castelle C.J."/>
            <person name="Singh A."/>
            <person name="Wilkins M.J."/>
            <person name="Williams K.H."/>
            <person name="Banfield J.F."/>
        </authorList>
    </citation>
    <scope>NUCLEOTIDE SEQUENCE [LARGE SCALE GENOMIC DNA]</scope>
</reference>
<accession>A0A0G0PRL0</accession>